<name>A0A8S4ENV4_PLUXY</name>
<reference evidence="3" key="1">
    <citation type="submission" date="2020-11" db="EMBL/GenBank/DDBJ databases">
        <authorList>
            <person name="Whiteford S."/>
        </authorList>
    </citation>
    <scope>NUCLEOTIDE SEQUENCE</scope>
</reference>
<dbReference type="GO" id="GO:0030425">
    <property type="term" value="C:dendrite"/>
    <property type="evidence" value="ECO:0007669"/>
    <property type="project" value="TreeGrafter"/>
</dbReference>
<dbReference type="InterPro" id="IPR026074">
    <property type="entry name" value="MAP1"/>
</dbReference>
<evidence type="ECO:0000259" key="2">
    <source>
        <dbReference type="Pfam" id="PF23415"/>
    </source>
</evidence>
<keyword evidence="1" id="KW-0732">Signal</keyword>
<feature type="domain" description="Microtubule-associated protein 1B/S N-terminal" evidence="2">
    <location>
        <begin position="7"/>
        <end position="178"/>
    </location>
</feature>
<gene>
    <name evidence="3" type="ORF">PLXY2_LOCUS6097</name>
</gene>
<dbReference type="Proteomes" id="UP000653454">
    <property type="component" value="Unassembled WGS sequence"/>
</dbReference>
<dbReference type="InterPro" id="IPR056617">
    <property type="entry name" value="MAP1B/S_N"/>
</dbReference>
<dbReference type="GO" id="GO:0008017">
    <property type="term" value="F:microtubule binding"/>
    <property type="evidence" value="ECO:0007669"/>
    <property type="project" value="InterPro"/>
</dbReference>
<dbReference type="EMBL" id="CAJHNJ030000019">
    <property type="protein sequence ID" value="CAG9116627.1"/>
    <property type="molecule type" value="Genomic_DNA"/>
</dbReference>
<dbReference type="GO" id="GO:0045202">
    <property type="term" value="C:synapse"/>
    <property type="evidence" value="ECO:0007669"/>
    <property type="project" value="TreeGrafter"/>
</dbReference>
<evidence type="ECO:0000256" key="1">
    <source>
        <dbReference type="SAM" id="SignalP"/>
    </source>
</evidence>
<keyword evidence="4" id="KW-1185">Reference proteome</keyword>
<dbReference type="GO" id="GO:0031114">
    <property type="term" value="P:regulation of microtubule depolymerization"/>
    <property type="evidence" value="ECO:0007669"/>
    <property type="project" value="TreeGrafter"/>
</dbReference>
<dbReference type="GO" id="GO:0007409">
    <property type="term" value="P:axonogenesis"/>
    <property type="evidence" value="ECO:0007669"/>
    <property type="project" value="TreeGrafter"/>
</dbReference>
<dbReference type="Pfam" id="PF23415">
    <property type="entry name" value="MAPB1_N"/>
    <property type="match status" value="1"/>
</dbReference>
<dbReference type="PANTHER" id="PTHR13843:SF12">
    <property type="entry name" value="ATPASE F1_V1_A1 COMPLEX ALPHA_BETA SUBUNIT NUCLEOTIDE-BINDING DOMAIN-CONTAINING PROTEIN"/>
    <property type="match status" value="1"/>
</dbReference>
<feature type="signal peptide" evidence="1">
    <location>
        <begin position="1"/>
        <end position="17"/>
    </location>
</feature>
<dbReference type="GO" id="GO:0005829">
    <property type="term" value="C:cytosol"/>
    <property type="evidence" value="ECO:0007669"/>
    <property type="project" value="TreeGrafter"/>
</dbReference>
<dbReference type="GO" id="GO:0043025">
    <property type="term" value="C:neuronal cell body"/>
    <property type="evidence" value="ECO:0007669"/>
    <property type="project" value="TreeGrafter"/>
</dbReference>
<accession>A0A8S4ENV4</accession>
<feature type="chain" id="PRO_5035804916" evidence="1">
    <location>
        <begin position="18"/>
        <end position="181"/>
    </location>
</feature>
<evidence type="ECO:0000313" key="3">
    <source>
        <dbReference type="EMBL" id="CAG9116627.1"/>
    </source>
</evidence>
<dbReference type="PANTHER" id="PTHR13843">
    <property type="entry name" value="MICROTUBULE-ASSOCIATED PROTEIN"/>
    <property type="match status" value="1"/>
</dbReference>
<dbReference type="GO" id="GO:0003779">
    <property type="term" value="F:actin binding"/>
    <property type="evidence" value="ECO:0007669"/>
    <property type="project" value="TreeGrafter"/>
</dbReference>
<dbReference type="GO" id="GO:0005874">
    <property type="term" value="C:microtubule"/>
    <property type="evidence" value="ECO:0007669"/>
    <property type="project" value="InterPro"/>
</dbReference>
<evidence type="ECO:0000313" key="4">
    <source>
        <dbReference type="Proteomes" id="UP000653454"/>
    </source>
</evidence>
<protein>
    <submittedName>
        <fullName evidence="3">(diamondback moth) hypothetical protein</fullName>
    </submittedName>
</protein>
<organism evidence="3 4">
    <name type="scientific">Plutella xylostella</name>
    <name type="common">Diamondback moth</name>
    <name type="synonym">Plutella maculipennis</name>
    <dbReference type="NCBI Taxonomy" id="51655"/>
    <lineage>
        <taxon>Eukaryota</taxon>
        <taxon>Metazoa</taxon>
        <taxon>Ecdysozoa</taxon>
        <taxon>Arthropoda</taxon>
        <taxon>Hexapoda</taxon>
        <taxon>Insecta</taxon>
        <taxon>Pterygota</taxon>
        <taxon>Neoptera</taxon>
        <taxon>Endopterygota</taxon>
        <taxon>Lepidoptera</taxon>
        <taxon>Glossata</taxon>
        <taxon>Ditrysia</taxon>
        <taxon>Yponomeutoidea</taxon>
        <taxon>Plutellidae</taxon>
        <taxon>Plutella</taxon>
    </lineage>
</organism>
<dbReference type="GO" id="GO:0005875">
    <property type="term" value="C:microtubule associated complex"/>
    <property type="evidence" value="ECO:0007669"/>
    <property type="project" value="TreeGrafter"/>
</dbReference>
<sequence length="181" mass="20327">MVLQLILQLQAVGLLSWDSGEHQVDLERELAALTAQAPEGEEARYGERLIQFASENLVTEILIHPQMNTLMQCMRNLLSSFTRHRHLVHAGYTFSGNGSWIMQDGTFSLADFTDAFQENEVQRVIRAYENSISIDVHCATGGGGEWHKLSELPFVKHCRIRVNPTDILDSGSQAIKDFIGE</sequence>
<dbReference type="GO" id="GO:0016358">
    <property type="term" value="P:dendrite development"/>
    <property type="evidence" value="ECO:0007669"/>
    <property type="project" value="TreeGrafter"/>
</dbReference>
<dbReference type="AlphaFoldDB" id="A0A8S4ENV4"/>
<comment type="caution">
    <text evidence="3">The sequence shown here is derived from an EMBL/GenBank/DDBJ whole genome shotgun (WGS) entry which is preliminary data.</text>
</comment>
<dbReference type="GO" id="GO:0000226">
    <property type="term" value="P:microtubule cytoskeleton organization"/>
    <property type="evidence" value="ECO:0007669"/>
    <property type="project" value="InterPro"/>
</dbReference>
<proteinExistence type="predicted"/>